<dbReference type="RefSeq" id="WP_369251295.1">
    <property type="nucleotide sequence ID" value="NZ_CP163443.1"/>
</dbReference>
<proteinExistence type="predicted"/>
<gene>
    <name evidence="1" type="ORF">AB5J53_44720</name>
</gene>
<reference evidence="1" key="1">
    <citation type="submission" date="2024-07" db="EMBL/GenBank/DDBJ databases">
        <authorList>
            <person name="Yu S.T."/>
        </authorList>
    </citation>
    <scope>NUCLEOTIDE SEQUENCE</scope>
    <source>
        <strain evidence="1">R41</strain>
    </source>
</reference>
<name>A0AB39RU61_9ACTN</name>
<dbReference type="AlphaFoldDB" id="A0AB39RU61"/>
<evidence type="ECO:0000313" key="1">
    <source>
        <dbReference type="EMBL" id="XDQ58241.1"/>
    </source>
</evidence>
<sequence length="204" mass="21422">MRARLSYQQQDERPAFSLAAALWRVGAEAVLDAWTTGPDGSPVFRGAASPSADTDDAVILLWSAVAATSWGDIPADSGLPSGLTGTGGARLVPVRLDDTPLPPSLGSLRHLRLAEGTDRMTDVAAAMIMNIGSTTVSAPAVRGDIREDSPAIADFGRLGLFAACPRCGVSSDRLRPYITVDHFSDRALRLVICGACGWQDACDL</sequence>
<dbReference type="EMBL" id="CP163443">
    <property type="protein sequence ID" value="XDQ58241.1"/>
    <property type="molecule type" value="Genomic_DNA"/>
</dbReference>
<accession>A0AB39RU61</accession>
<protein>
    <submittedName>
        <fullName evidence="1">Uncharacterized protein</fullName>
    </submittedName>
</protein>
<organism evidence="1">
    <name type="scientific">Streptomyces sp. R41</name>
    <dbReference type="NCBI Taxonomy" id="3238632"/>
    <lineage>
        <taxon>Bacteria</taxon>
        <taxon>Bacillati</taxon>
        <taxon>Actinomycetota</taxon>
        <taxon>Actinomycetes</taxon>
        <taxon>Kitasatosporales</taxon>
        <taxon>Streptomycetaceae</taxon>
        <taxon>Streptomyces</taxon>
    </lineage>
</organism>